<dbReference type="InterPro" id="IPR023302">
    <property type="entry name" value="Pept_S9A_N"/>
</dbReference>
<comment type="caution">
    <text evidence="6">The sequence shown here is derived from an EMBL/GenBank/DDBJ whole genome shotgun (WGS) entry which is preliminary data.</text>
</comment>
<dbReference type="Gene3D" id="2.130.10.120">
    <property type="entry name" value="Prolyl oligopeptidase, N-terminal domain"/>
    <property type="match status" value="1"/>
</dbReference>
<evidence type="ECO:0000256" key="2">
    <source>
        <dbReference type="ARBA" id="ARBA00022801"/>
    </source>
</evidence>
<dbReference type="SUPFAM" id="SSF50993">
    <property type="entry name" value="Peptidase/esterase 'gauge' domain"/>
    <property type="match status" value="1"/>
</dbReference>
<dbReference type="InterPro" id="IPR001375">
    <property type="entry name" value="Peptidase_S9_cat"/>
</dbReference>
<proteinExistence type="predicted"/>
<dbReference type="GO" id="GO:0006508">
    <property type="term" value="P:proteolysis"/>
    <property type="evidence" value="ECO:0007669"/>
    <property type="project" value="UniProtKB-KW"/>
</dbReference>
<dbReference type="PRINTS" id="PR00862">
    <property type="entry name" value="PROLIGOPTASE"/>
</dbReference>
<dbReference type="GO" id="GO:0070012">
    <property type="term" value="F:oligopeptidase activity"/>
    <property type="evidence" value="ECO:0007669"/>
    <property type="project" value="TreeGrafter"/>
</dbReference>
<keyword evidence="3" id="KW-0720">Serine protease</keyword>
<dbReference type="PANTHER" id="PTHR42881">
    <property type="entry name" value="PROLYL ENDOPEPTIDASE"/>
    <property type="match status" value="1"/>
</dbReference>
<keyword evidence="2" id="KW-0378">Hydrolase</keyword>
<dbReference type="InterPro" id="IPR051167">
    <property type="entry name" value="Prolyl_oligopep/macrocyclase"/>
</dbReference>
<evidence type="ECO:0000256" key="1">
    <source>
        <dbReference type="ARBA" id="ARBA00022670"/>
    </source>
</evidence>
<keyword evidence="7" id="KW-1185">Reference proteome</keyword>
<dbReference type="Pfam" id="PF00326">
    <property type="entry name" value="Peptidase_S9"/>
    <property type="match status" value="1"/>
</dbReference>
<feature type="domain" description="Peptidase S9A N-terminal" evidence="5">
    <location>
        <begin position="10"/>
        <end position="237"/>
    </location>
</feature>
<evidence type="ECO:0000313" key="6">
    <source>
        <dbReference type="EMBL" id="PPK62208.1"/>
    </source>
</evidence>
<protein>
    <submittedName>
        <fullName evidence="6">Prolyl oligopeptidase</fullName>
    </submittedName>
</protein>
<dbReference type="AlphaFoldDB" id="A0A2S6GC87"/>
<dbReference type="InterPro" id="IPR002470">
    <property type="entry name" value="Peptidase_S9A"/>
</dbReference>
<evidence type="ECO:0000256" key="3">
    <source>
        <dbReference type="ARBA" id="ARBA00022825"/>
    </source>
</evidence>
<gene>
    <name evidence="6" type="ORF">CLV40_13619</name>
</gene>
<organism evidence="6 7">
    <name type="scientific">Actinokineospora auranticolor</name>
    <dbReference type="NCBI Taxonomy" id="155976"/>
    <lineage>
        <taxon>Bacteria</taxon>
        <taxon>Bacillati</taxon>
        <taxon>Actinomycetota</taxon>
        <taxon>Actinomycetes</taxon>
        <taxon>Pseudonocardiales</taxon>
        <taxon>Pseudonocardiaceae</taxon>
        <taxon>Actinokineospora</taxon>
    </lineage>
</organism>
<dbReference type="InterPro" id="IPR029058">
    <property type="entry name" value="AB_hydrolase_fold"/>
</dbReference>
<dbReference type="Pfam" id="PF02897">
    <property type="entry name" value="Peptidase_S9_N"/>
    <property type="match status" value="1"/>
</dbReference>
<dbReference type="GO" id="GO:0004252">
    <property type="term" value="F:serine-type endopeptidase activity"/>
    <property type="evidence" value="ECO:0007669"/>
    <property type="project" value="InterPro"/>
</dbReference>
<evidence type="ECO:0000259" key="5">
    <source>
        <dbReference type="Pfam" id="PF02897"/>
    </source>
</evidence>
<name>A0A2S6GC87_9PSEU</name>
<dbReference type="GO" id="GO:0005829">
    <property type="term" value="C:cytosol"/>
    <property type="evidence" value="ECO:0007669"/>
    <property type="project" value="TreeGrafter"/>
</dbReference>
<feature type="domain" description="Peptidase S9 prolyl oligopeptidase catalytic" evidence="4">
    <location>
        <begin position="482"/>
        <end position="682"/>
    </location>
</feature>
<reference evidence="6 7" key="1">
    <citation type="submission" date="2018-02" db="EMBL/GenBank/DDBJ databases">
        <title>Genomic Encyclopedia of Archaeal and Bacterial Type Strains, Phase II (KMG-II): from individual species to whole genera.</title>
        <authorList>
            <person name="Goeker M."/>
        </authorList>
    </citation>
    <scope>NUCLEOTIDE SEQUENCE [LARGE SCALE GENOMIC DNA]</scope>
    <source>
        <strain evidence="6 7">YU 961-1</strain>
    </source>
</reference>
<evidence type="ECO:0000259" key="4">
    <source>
        <dbReference type="Pfam" id="PF00326"/>
    </source>
</evidence>
<sequence>MCLSAGRLAVMTEDSTADPYLWLEDVTGDEALDWVRARNAETVAELTGGERFEQTRAKLLEVLDADDRIPYPRRRGEYLYNFWQDAAHPRGVWRRTTLAEYRSASPDWDVLLDVDALAEREGENWVWNSATMLRPDYHLALVELSRGGADATVVREFDVRTREFVTDGFTLPEAKTRVGWIDADTVYVGTDFGDGSLTSSGYARVAKRWRRGTPLAEAEMVFEGKPEDVAVYAYHDSTPGFERDFVGRFPDFFTSEEYLRTAGGDLVRIEVPDDASTDIHREWLLVTLRSDWTVDGTTHRAGSLLATRFDDFMAGGRDLTPLFVPDEHTSLSGQAWTRNHLILVELSDVKTRLEVLTHGPDGWARAPLSGAPEVGSANVIDTDPDNSDEYLLNVSGYLQPATLLRGEVGGELETLKQAPAFFDAEGLTVEQHFATSDDGTRVPYFVVAGPDTSGPTLLYGYGGFEVSLTPGYSGGLGRGWLTHGGTYVVANIRGGGEYGPEWHRAALRENRPRAYEDFAAVARDLVARGITTPARLGMQGGSNGGLLAGVMLTRYPELFGAVVSQVPLLDLSRYHLLLAGASWMAEWGDPDDPADWAYLKTYSPYHNVHSGTKYPPVFFVTSTRDDRVHPGHARKMAARMIEQGHRPHYYENIEGGHGAAADNSQRAFMSAIVYEFLLSTLGEA</sequence>
<evidence type="ECO:0000313" key="7">
    <source>
        <dbReference type="Proteomes" id="UP000239203"/>
    </source>
</evidence>
<keyword evidence="1" id="KW-0645">Protease</keyword>
<dbReference type="PANTHER" id="PTHR42881:SF13">
    <property type="entry name" value="PROLYL ENDOPEPTIDASE"/>
    <property type="match status" value="1"/>
</dbReference>
<dbReference type="Proteomes" id="UP000239203">
    <property type="component" value="Unassembled WGS sequence"/>
</dbReference>
<dbReference type="EMBL" id="PTIX01000036">
    <property type="protein sequence ID" value="PPK62208.1"/>
    <property type="molecule type" value="Genomic_DNA"/>
</dbReference>
<dbReference type="Gene3D" id="3.40.50.1820">
    <property type="entry name" value="alpha/beta hydrolase"/>
    <property type="match status" value="1"/>
</dbReference>
<accession>A0A2S6GC87</accession>
<dbReference type="SUPFAM" id="SSF53474">
    <property type="entry name" value="alpha/beta-Hydrolases"/>
    <property type="match status" value="1"/>
</dbReference>